<organism evidence="1 2">
    <name type="scientific">Sphingomonas leidyi</name>
    <dbReference type="NCBI Taxonomy" id="68569"/>
    <lineage>
        <taxon>Bacteria</taxon>
        <taxon>Pseudomonadati</taxon>
        <taxon>Pseudomonadota</taxon>
        <taxon>Alphaproteobacteria</taxon>
        <taxon>Sphingomonadales</taxon>
        <taxon>Sphingomonadaceae</taxon>
        <taxon>Sphingomonas</taxon>
    </lineage>
</organism>
<sequence length="44" mass="4869">MNADCYRYRLALSAGKPIAPFMLTRASAGLIPHAVTPLRRVGRR</sequence>
<evidence type="ECO:0000313" key="1">
    <source>
        <dbReference type="EMBL" id="NIJ64622.1"/>
    </source>
</evidence>
<name>A0A7X5UZT9_9SPHN</name>
<dbReference type="Proteomes" id="UP000564677">
    <property type="component" value="Unassembled WGS sequence"/>
</dbReference>
<comment type="caution">
    <text evidence="1">The sequence shown here is derived from an EMBL/GenBank/DDBJ whole genome shotgun (WGS) entry which is preliminary data.</text>
</comment>
<dbReference type="AlphaFoldDB" id="A0A7X5UZT9"/>
<evidence type="ECO:0000313" key="2">
    <source>
        <dbReference type="Proteomes" id="UP000564677"/>
    </source>
</evidence>
<proteinExistence type="predicted"/>
<protein>
    <submittedName>
        <fullName evidence="1">Uncharacterized protein</fullName>
    </submittedName>
</protein>
<gene>
    <name evidence="1" type="ORF">FHR20_001553</name>
</gene>
<accession>A0A7X5UZT9</accession>
<reference evidence="1 2" key="1">
    <citation type="submission" date="2020-03" db="EMBL/GenBank/DDBJ databases">
        <title>Genomic Encyclopedia of Type Strains, Phase IV (KMG-IV): sequencing the most valuable type-strain genomes for metagenomic binning, comparative biology and taxonomic classification.</title>
        <authorList>
            <person name="Goeker M."/>
        </authorList>
    </citation>
    <scope>NUCLEOTIDE SEQUENCE [LARGE SCALE GENOMIC DNA]</scope>
    <source>
        <strain evidence="1 2">DSM 4733</strain>
    </source>
</reference>
<keyword evidence="2" id="KW-1185">Reference proteome</keyword>
<dbReference type="EMBL" id="JAASQV010000001">
    <property type="protein sequence ID" value="NIJ64622.1"/>
    <property type="molecule type" value="Genomic_DNA"/>
</dbReference>